<dbReference type="AlphaFoldDB" id="A0AAN8IJX6"/>
<evidence type="ECO:0000313" key="3">
    <source>
        <dbReference type="Proteomes" id="UP001331761"/>
    </source>
</evidence>
<organism evidence="2 3">
    <name type="scientific">Trichostrongylus colubriformis</name>
    <name type="common">Black scour worm</name>
    <dbReference type="NCBI Taxonomy" id="6319"/>
    <lineage>
        <taxon>Eukaryota</taxon>
        <taxon>Metazoa</taxon>
        <taxon>Ecdysozoa</taxon>
        <taxon>Nematoda</taxon>
        <taxon>Chromadorea</taxon>
        <taxon>Rhabditida</taxon>
        <taxon>Rhabditina</taxon>
        <taxon>Rhabditomorpha</taxon>
        <taxon>Strongyloidea</taxon>
        <taxon>Trichostrongylidae</taxon>
        <taxon>Trichostrongylus</taxon>
    </lineage>
</organism>
<name>A0AAN8IJX6_TRICO</name>
<dbReference type="EMBL" id="WIXE01017038">
    <property type="protein sequence ID" value="KAK5972092.1"/>
    <property type="molecule type" value="Genomic_DNA"/>
</dbReference>
<comment type="caution">
    <text evidence="2">The sequence shown here is derived from an EMBL/GenBank/DDBJ whole genome shotgun (WGS) entry which is preliminary data.</text>
</comment>
<sequence>SSSSTRSTRKLHRGKQVSLVVFDSERAKIEDKSSETGTSSTEIREVKQVPPNQ</sequence>
<keyword evidence="3" id="KW-1185">Reference proteome</keyword>
<proteinExistence type="predicted"/>
<accession>A0AAN8IJX6</accession>
<reference evidence="2 3" key="1">
    <citation type="submission" date="2019-10" db="EMBL/GenBank/DDBJ databases">
        <title>Assembly and Annotation for the nematode Trichostrongylus colubriformis.</title>
        <authorList>
            <person name="Martin J."/>
        </authorList>
    </citation>
    <scope>NUCLEOTIDE SEQUENCE [LARGE SCALE GENOMIC DNA]</scope>
    <source>
        <strain evidence="2">G859</strain>
        <tissue evidence="2">Whole worm</tissue>
    </source>
</reference>
<evidence type="ECO:0000256" key="1">
    <source>
        <dbReference type="SAM" id="MobiDB-lite"/>
    </source>
</evidence>
<feature type="non-terminal residue" evidence="2">
    <location>
        <position position="1"/>
    </location>
</feature>
<gene>
    <name evidence="2" type="ORF">GCK32_011882</name>
</gene>
<evidence type="ECO:0000313" key="2">
    <source>
        <dbReference type="EMBL" id="KAK5972092.1"/>
    </source>
</evidence>
<feature type="region of interest" description="Disordered" evidence="1">
    <location>
        <begin position="27"/>
        <end position="53"/>
    </location>
</feature>
<protein>
    <submittedName>
        <fullName evidence="2">Uncharacterized protein</fullName>
    </submittedName>
</protein>
<dbReference type="Proteomes" id="UP001331761">
    <property type="component" value="Unassembled WGS sequence"/>
</dbReference>